<reference evidence="2 3" key="1">
    <citation type="journal article" date="2019" name="Int. J. Syst. Evol. Microbiol.">
        <title>The Global Catalogue of Microorganisms (GCM) 10K type strain sequencing project: providing services to taxonomists for standard genome sequencing and annotation.</title>
        <authorList>
            <consortium name="The Broad Institute Genomics Platform"/>
            <consortium name="The Broad Institute Genome Sequencing Center for Infectious Disease"/>
            <person name="Wu L."/>
            <person name="Ma J."/>
        </authorList>
    </citation>
    <scope>NUCLEOTIDE SEQUENCE [LARGE SCALE GENOMIC DNA]</scope>
    <source>
        <strain evidence="2 3">JCM 12696</strain>
    </source>
</reference>
<keyword evidence="1" id="KW-0472">Membrane</keyword>
<accession>A0ABN1UWK9</accession>
<protein>
    <recommendedName>
        <fullName evidence="4">Secreted protein</fullName>
    </recommendedName>
</protein>
<comment type="caution">
    <text evidence="2">The sequence shown here is derived from an EMBL/GenBank/DDBJ whole genome shotgun (WGS) entry which is preliminary data.</text>
</comment>
<feature type="transmembrane region" description="Helical" evidence="1">
    <location>
        <begin position="396"/>
        <end position="419"/>
    </location>
</feature>
<evidence type="ECO:0000256" key="1">
    <source>
        <dbReference type="SAM" id="Phobius"/>
    </source>
</evidence>
<sequence length="427" mass="45706">MERLRAAATTEPGRLRIIGAALALLVVAFGAVTAWEATDRFGAADDVVSRSQPLTVGAADIYRSLADADTAMASAFLSGAQEPAALRERYQEDIERASRLLVEAATYTEGSSDSGREIATLNEGLPRYTGLVERARANNRQGLPLGGAYLRYANQQMTEELLPAAERLYEAETDRLRRDSDDARSLPYAALALGVLVLGALAGAQRRDYRRTNRVFNRGLLTATAASAVLLLWLAVGHTVARVELHGAQVHGQASLEVLNDARISALKARANENLTLVARGAVLTDDGKHDKYETDYATNMGRLDAALAEARKLADDPAGAEPVRAAIRSVAQWRERHRSAGETDRAGDYDAAVEKVIGDEGSTEQSFDQVNKELVTALAREQSEFDEAARDGLGALAPLAVGAGVLAVVGVLGTVLGIGRRLSEYR</sequence>
<dbReference type="EMBL" id="BAAAKV010000030">
    <property type="protein sequence ID" value="GAA1175415.1"/>
    <property type="molecule type" value="Genomic_DNA"/>
</dbReference>
<feature type="transmembrane region" description="Helical" evidence="1">
    <location>
        <begin position="215"/>
        <end position="236"/>
    </location>
</feature>
<evidence type="ECO:0000313" key="2">
    <source>
        <dbReference type="EMBL" id="GAA1175415.1"/>
    </source>
</evidence>
<name>A0ABN1UWK9_9ACTN</name>
<keyword evidence="3" id="KW-1185">Reference proteome</keyword>
<evidence type="ECO:0008006" key="4">
    <source>
        <dbReference type="Google" id="ProtNLM"/>
    </source>
</evidence>
<organism evidence="2 3">
    <name type="scientific">Streptomyces hebeiensis</name>
    <dbReference type="NCBI Taxonomy" id="229486"/>
    <lineage>
        <taxon>Bacteria</taxon>
        <taxon>Bacillati</taxon>
        <taxon>Actinomycetota</taxon>
        <taxon>Actinomycetes</taxon>
        <taxon>Kitasatosporales</taxon>
        <taxon>Streptomycetaceae</taxon>
        <taxon>Streptomyces</taxon>
    </lineage>
</organism>
<proteinExistence type="predicted"/>
<dbReference type="Proteomes" id="UP001501371">
    <property type="component" value="Unassembled WGS sequence"/>
</dbReference>
<keyword evidence="1" id="KW-0812">Transmembrane</keyword>
<evidence type="ECO:0000313" key="3">
    <source>
        <dbReference type="Proteomes" id="UP001501371"/>
    </source>
</evidence>
<gene>
    <name evidence="2" type="ORF">GCM10009654_35740</name>
</gene>
<keyword evidence="1" id="KW-1133">Transmembrane helix</keyword>
<feature type="transmembrane region" description="Helical" evidence="1">
    <location>
        <begin position="185"/>
        <end position="203"/>
    </location>
</feature>